<evidence type="ECO:0000313" key="1">
    <source>
        <dbReference type="EMBL" id="CAL1370412.1"/>
    </source>
</evidence>
<organism evidence="1 2">
    <name type="scientific">Linum trigynum</name>
    <dbReference type="NCBI Taxonomy" id="586398"/>
    <lineage>
        <taxon>Eukaryota</taxon>
        <taxon>Viridiplantae</taxon>
        <taxon>Streptophyta</taxon>
        <taxon>Embryophyta</taxon>
        <taxon>Tracheophyta</taxon>
        <taxon>Spermatophyta</taxon>
        <taxon>Magnoliopsida</taxon>
        <taxon>eudicotyledons</taxon>
        <taxon>Gunneridae</taxon>
        <taxon>Pentapetalae</taxon>
        <taxon>rosids</taxon>
        <taxon>fabids</taxon>
        <taxon>Malpighiales</taxon>
        <taxon>Linaceae</taxon>
        <taxon>Linum</taxon>
    </lineage>
</organism>
<dbReference type="Proteomes" id="UP001497516">
    <property type="component" value="Chromosome 2"/>
</dbReference>
<name>A0AAV2DAI8_9ROSI</name>
<evidence type="ECO:0000313" key="2">
    <source>
        <dbReference type="Proteomes" id="UP001497516"/>
    </source>
</evidence>
<dbReference type="AlphaFoldDB" id="A0AAV2DAI8"/>
<gene>
    <name evidence="1" type="ORF">LTRI10_LOCUS12542</name>
</gene>
<dbReference type="EMBL" id="OZ034815">
    <property type="protein sequence ID" value="CAL1370412.1"/>
    <property type="molecule type" value="Genomic_DNA"/>
</dbReference>
<keyword evidence="2" id="KW-1185">Reference proteome</keyword>
<proteinExistence type="predicted"/>
<accession>A0AAV2DAI8</accession>
<sequence length="183" mass="20830">MAMVSFMMFRKRKRRVGVHHLVMDAQIEECTADATVSSNISQLLFWLDVREKGAKNRNRNIVRKGKVKSEDGERGRYRGKEISRSLSQLILPAAAAAVAEEKEERRVANREREKEWAKSLISRSKRLPPSYLSLPSERKSKSKSSSTSILNTSCVSVAVEECDFAVGRKGGDGWFKDFFRFLN</sequence>
<reference evidence="1 2" key="1">
    <citation type="submission" date="2024-04" db="EMBL/GenBank/DDBJ databases">
        <authorList>
            <person name="Fracassetti M."/>
        </authorList>
    </citation>
    <scope>NUCLEOTIDE SEQUENCE [LARGE SCALE GENOMIC DNA]</scope>
</reference>
<protein>
    <submittedName>
        <fullName evidence="1">Uncharacterized protein</fullName>
    </submittedName>
</protein>